<dbReference type="PANTHER" id="PTHR12918:SF1">
    <property type="entry name" value="CYSTEINE DIOXYGENASE TYPE 1"/>
    <property type="match status" value="1"/>
</dbReference>
<dbReference type="InterPro" id="IPR014710">
    <property type="entry name" value="RmlC-like_jellyroll"/>
</dbReference>
<dbReference type="CDD" id="cd10548">
    <property type="entry name" value="cupin_CDO"/>
    <property type="match status" value="1"/>
</dbReference>
<dbReference type="GO" id="GO:0016702">
    <property type="term" value="F:oxidoreductase activity, acting on single donors with incorporation of molecular oxygen, incorporation of two atoms of oxygen"/>
    <property type="evidence" value="ECO:0007669"/>
    <property type="project" value="InterPro"/>
</dbReference>
<organism evidence="7">
    <name type="scientific">Paraconexibacter sp. AEG42_29</name>
    <dbReference type="NCBI Taxonomy" id="2997339"/>
    <lineage>
        <taxon>Bacteria</taxon>
        <taxon>Bacillati</taxon>
        <taxon>Actinomycetota</taxon>
        <taxon>Thermoleophilia</taxon>
        <taxon>Solirubrobacterales</taxon>
        <taxon>Paraconexibacteraceae</taxon>
        <taxon>Paraconexibacter</taxon>
    </lineage>
</organism>
<comment type="similarity">
    <text evidence="1">Belongs to the cysteine dioxygenase family.</text>
</comment>
<feature type="binding site" evidence="6">
    <location>
        <position position="109"/>
    </location>
    <ligand>
        <name>Fe cation</name>
        <dbReference type="ChEBI" id="CHEBI:24875"/>
        <note>catalytic</note>
    </ligand>
</feature>
<dbReference type="GO" id="GO:0008198">
    <property type="term" value="F:ferrous iron binding"/>
    <property type="evidence" value="ECO:0007669"/>
    <property type="project" value="TreeGrafter"/>
</dbReference>
<feature type="binding site" evidence="6">
    <location>
        <position position="63"/>
    </location>
    <ligand>
        <name>Fe cation</name>
        <dbReference type="ChEBI" id="CHEBI:24875"/>
        <note>catalytic</note>
    </ligand>
</feature>
<keyword evidence="2 6" id="KW-0479">Metal-binding</keyword>
<keyword evidence="3" id="KW-0223">Dioxygenase</keyword>
<evidence type="ECO:0000256" key="4">
    <source>
        <dbReference type="ARBA" id="ARBA00023002"/>
    </source>
</evidence>
<evidence type="ECO:0000313" key="7">
    <source>
        <dbReference type="EMBL" id="XAY04629.1"/>
    </source>
</evidence>
<dbReference type="InterPro" id="IPR010300">
    <property type="entry name" value="CDO_1"/>
</dbReference>
<sequence>MMSITRTPTELRKLVDGLARHPELWRQDVVFDASERQCSLIARTDTVEVWAVAWMPGQDTGFHDHDSSAAAIVVAEGAIVDERMALGAPTIAARHETGAVFTVDAGEIHRVRHTGDEPAISIHAYSPPLDRMGTYAVGAGGRLVRQPVGGDQTLTAD</sequence>
<dbReference type="EMBL" id="CP114014">
    <property type="protein sequence ID" value="XAY04629.1"/>
    <property type="molecule type" value="Genomic_DNA"/>
</dbReference>
<dbReference type="KEGG" id="parq:DSM112329_01464"/>
<evidence type="ECO:0000256" key="2">
    <source>
        <dbReference type="ARBA" id="ARBA00022723"/>
    </source>
</evidence>
<keyword evidence="5 6" id="KW-0408">Iron</keyword>
<name>A0AAU7ATG3_9ACTN</name>
<reference evidence="7" key="1">
    <citation type="submission" date="2022-12" db="EMBL/GenBank/DDBJ databases">
        <title>Paraconexibacter alkalitolerans sp. nov. and Baekduia alba sp. nov., isolated from soil and emended description of the genera Paraconexibacter (Chun et al., 2020) and Baekduia (An et al., 2020).</title>
        <authorList>
            <person name="Vieira S."/>
            <person name="Huber K.J."/>
            <person name="Geppert A."/>
            <person name="Wolf J."/>
            <person name="Neumann-Schaal M."/>
            <person name="Muesken M."/>
            <person name="Overmann J."/>
        </authorList>
    </citation>
    <scope>NUCLEOTIDE SEQUENCE</scope>
    <source>
        <strain evidence="7">AEG42_29</strain>
    </source>
</reference>
<evidence type="ECO:0000256" key="6">
    <source>
        <dbReference type="PIRSR" id="PIRSR610300-51"/>
    </source>
</evidence>
<dbReference type="RefSeq" id="WP_354701157.1">
    <property type="nucleotide sequence ID" value="NZ_CP114014.1"/>
</dbReference>
<dbReference type="Pfam" id="PF05995">
    <property type="entry name" value="CDO_I"/>
    <property type="match status" value="1"/>
</dbReference>
<feature type="binding site" evidence="6">
    <location>
        <position position="65"/>
    </location>
    <ligand>
        <name>Fe cation</name>
        <dbReference type="ChEBI" id="CHEBI:24875"/>
        <note>catalytic</note>
    </ligand>
</feature>
<dbReference type="Gene3D" id="2.60.120.10">
    <property type="entry name" value="Jelly Rolls"/>
    <property type="match status" value="1"/>
</dbReference>
<dbReference type="SUPFAM" id="SSF51182">
    <property type="entry name" value="RmlC-like cupins"/>
    <property type="match status" value="1"/>
</dbReference>
<dbReference type="InterPro" id="IPR011051">
    <property type="entry name" value="RmlC_Cupin_sf"/>
</dbReference>
<keyword evidence="4" id="KW-0560">Oxidoreductase</keyword>
<evidence type="ECO:0000256" key="3">
    <source>
        <dbReference type="ARBA" id="ARBA00022964"/>
    </source>
</evidence>
<dbReference type="AlphaFoldDB" id="A0AAU7ATG3"/>
<evidence type="ECO:0000256" key="1">
    <source>
        <dbReference type="ARBA" id="ARBA00006622"/>
    </source>
</evidence>
<gene>
    <name evidence="7" type="ORF">DSM112329_01464</name>
</gene>
<proteinExistence type="inferred from homology"/>
<evidence type="ECO:0008006" key="8">
    <source>
        <dbReference type="Google" id="ProtNLM"/>
    </source>
</evidence>
<protein>
    <recommendedName>
        <fullName evidence="8">Cysteine dioxygenase</fullName>
    </recommendedName>
</protein>
<evidence type="ECO:0000256" key="5">
    <source>
        <dbReference type="ARBA" id="ARBA00023004"/>
    </source>
</evidence>
<accession>A0AAU7ATG3</accession>
<dbReference type="PANTHER" id="PTHR12918">
    <property type="entry name" value="CYSTEINE DIOXYGENASE"/>
    <property type="match status" value="1"/>
</dbReference>